<dbReference type="NCBIfam" id="TIGR03696">
    <property type="entry name" value="Rhs_assc_core"/>
    <property type="match status" value="1"/>
</dbReference>
<dbReference type="PANTHER" id="PTHR32305">
    <property type="match status" value="1"/>
</dbReference>
<dbReference type="NCBIfam" id="TIGR01643">
    <property type="entry name" value="YD_repeat_2x"/>
    <property type="match status" value="2"/>
</dbReference>
<dbReference type="InterPro" id="IPR031325">
    <property type="entry name" value="RHS_repeat"/>
</dbReference>
<proteinExistence type="predicted"/>
<evidence type="ECO:0000313" key="2">
    <source>
        <dbReference type="Proteomes" id="UP001597295"/>
    </source>
</evidence>
<dbReference type="Pfam" id="PF05593">
    <property type="entry name" value="RHS_repeat"/>
    <property type="match status" value="1"/>
</dbReference>
<accession>A0ABW5DQQ0</accession>
<dbReference type="EMBL" id="JBHUIP010000011">
    <property type="protein sequence ID" value="MFD2263438.1"/>
    <property type="molecule type" value="Genomic_DNA"/>
</dbReference>
<dbReference type="InterPro" id="IPR050708">
    <property type="entry name" value="T6SS_VgrG/RHS"/>
</dbReference>
<name>A0ABW5DQQ0_9PROT</name>
<dbReference type="Gene3D" id="2.180.10.10">
    <property type="entry name" value="RHS repeat-associated core"/>
    <property type="match status" value="1"/>
</dbReference>
<sequence length="1273" mass="136047">MNSLFLRADRVRAALLCGVLVVGFAGVVQAGSVTRTSSWTYTAEGLIESETIEPNNPDLSVTTTYTYDGLGNQLTSVTSGAANASPTAQFVPRGSRVVIDPTGRFATEAINALNHTELRTFDSATGAPLSLRGPNGLLTTWKYDDFGRKTRELRADGTSTIYEYAYCLGVAGGTEACPTKAKFLTRSYDLAQGGTDYLGPITVLYFDVLDREIRRVSQEMTKSSGTWAAARTIAIDSEYNAIGLPLKKSEPFQVASPHAPSATPDEVVWDMYEYDVLGRVKVEYHALIGTDDDPTVPGKKRVSYEYQGLKTVATIRRDATLVQGLAAFAAPLGEVQTRTTFKNSQNQVAKVIDAAGGEIEYVYEPFGNLSTTTITAAGANGPQQVTSTATYDVRGRKVLNDDPDTGVSQYIYNALGELVEQTDAKGQKVQITYDRLGRETTKTFRFGNGTVERIDSKTYDTENHGVGKLAASLSVRPATPEELAAGSAAEIEIVSKTFAYDGLARPVLIGQSIDGGAATFQSAVYEASTSRIKKTTLFSGKSVLYSYDDAGSLKTVSDGLTGAAYWTATARSARGQLTDITYGNGVHTKRYYDAARGFLTRIETTKGVTKIQDLRYAWDNLGILKWREVDGGAALGGYLETFEYDQLSRMTSNTVVNAGGSKTVSLVYDGHGNIISKSDVGAYTYGVAGGTIRPHAVASIEKAAGTELFQYDANGNMTLSAGLDVPRSVDWTSFDMPLSMTRGLSRIDYTYDDAQGRLTQIARSLENGTAPETINQTTYYYGDAFTGNRSERTIHHSLQKTVWTDQLVINGELVATIETQETPAGQPAVPAVVRYMHSDHLASVQAITNASGTRIESLDYDPWGLRRLGGDAAAVDHGTPPVAGVGIVGINSDRGFTGHQMLDDMGLIHMNGRIYDASIARFLSADPFVQDAVNTQSYNRYSYVNNNPLAATDPSGYFLGGLFKSIGKFFKKLWKPILTTAITLLGTYLAPFTMGISMFVAGAINGYINGGTWQSALFGGIKGYLTYAGAFDVPGADSMYASGFFEAFEQASTYATLGAVAATGCLGSMLSGGSCASGAGGALMKNLSNGFMKNSEWGKGISKLMDEAAEFKSFEKTVIVGVGSAAGAVAYGCAQGVATGKGCQQGSVTFVVDQSLNLAQETATEYLTKNIARQIGVTNPSSLPTLNPPPQQAPGVVLHRYAVERDFGILKASVNLAVKSVGEGIKGEIMKTKSFAAAFSSAFIDNGKDIIGPIQKYGCQMIVWNNNANTAKC</sequence>
<dbReference type="PANTHER" id="PTHR32305:SF15">
    <property type="entry name" value="PROTEIN RHSA-RELATED"/>
    <property type="match status" value="1"/>
</dbReference>
<organism evidence="1 2">
    <name type="scientific">Lacibacterium aquatile</name>
    <dbReference type="NCBI Taxonomy" id="1168082"/>
    <lineage>
        <taxon>Bacteria</taxon>
        <taxon>Pseudomonadati</taxon>
        <taxon>Pseudomonadota</taxon>
        <taxon>Alphaproteobacteria</taxon>
        <taxon>Rhodospirillales</taxon>
        <taxon>Rhodospirillaceae</taxon>
    </lineage>
</organism>
<dbReference type="InterPro" id="IPR022385">
    <property type="entry name" value="Rhs_assc_core"/>
</dbReference>
<dbReference type="Proteomes" id="UP001597295">
    <property type="component" value="Unassembled WGS sequence"/>
</dbReference>
<keyword evidence="2" id="KW-1185">Reference proteome</keyword>
<reference evidence="2" key="1">
    <citation type="journal article" date="2019" name="Int. J. Syst. Evol. Microbiol.">
        <title>The Global Catalogue of Microorganisms (GCM) 10K type strain sequencing project: providing services to taxonomists for standard genome sequencing and annotation.</title>
        <authorList>
            <consortium name="The Broad Institute Genomics Platform"/>
            <consortium name="The Broad Institute Genome Sequencing Center for Infectious Disease"/>
            <person name="Wu L."/>
            <person name="Ma J."/>
        </authorList>
    </citation>
    <scope>NUCLEOTIDE SEQUENCE [LARGE SCALE GENOMIC DNA]</scope>
    <source>
        <strain evidence="2">CGMCC 1.19062</strain>
    </source>
</reference>
<evidence type="ECO:0000313" key="1">
    <source>
        <dbReference type="EMBL" id="MFD2263438.1"/>
    </source>
</evidence>
<comment type="caution">
    <text evidence="1">The sequence shown here is derived from an EMBL/GenBank/DDBJ whole genome shotgun (WGS) entry which is preliminary data.</text>
</comment>
<protein>
    <submittedName>
        <fullName evidence="1">RHS repeat domain-containing protein</fullName>
    </submittedName>
</protein>
<gene>
    <name evidence="1" type="ORF">ACFSM5_11105</name>
</gene>
<dbReference type="InterPro" id="IPR006530">
    <property type="entry name" value="YD"/>
</dbReference>